<proteinExistence type="predicted"/>
<dbReference type="Proteomes" id="UP001367508">
    <property type="component" value="Unassembled WGS sequence"/>
</dbReference>
<sequence>MVQLSFSHRFFFSQGQLQRSCSTTLPSISRPIYHYFQHQGISSSTWLLANASEEISALLPLAPVSLLSGLKGEDQKQKAVTMPEKVQAVLKGIKQHGLDEVLNIQPYIKGLFDKLKNSTTKF</sequence>
<comment type="caution">
    <text evidence="1">The sequence shown here is derived from an EMBL/GenBank/DDBJ whole genome shotgun (WGS) entry which is preliminary data.</text>
</comment>
<evidence type="ECO:0000313" key="2">
    <source>
        <dbReference type="Proteomes" id="UP001367508"/>
    </source>
</evidence>
<keyword evidence="2" id="KW-1185">Reference proteome</keyword>
<accession>A0AAN9M162</accession>
<gene>
    <name evidence="1" type="ORF">VNO77_13670</name>
</gene>
<organism evidence="1 2">
    <name type="scientific">Canavalia gladiata</name>
    <name type="common">Sword bean</name>
    <name type="synonym">Dolichos gladiatus</name>
    <dbReference type="NCBI Taxonomy" id="3824"/>
    <lineage>
        <taxon>Eukaryota</taxon>
        <taxon>Viridiplantae</taxon>
        <taxon>Streptophyta</taxon>
        <taxon>Embryophyta</taxon>
        <taxon>Tracheophyta</taxon>
        <taxon>Spermatophyta</taxon>
        <taxon>Magnoliopsida</taxon>
        <taxon>eudicotyledons</taxon>
        <taxon>Gunneridae</taxon>
        <taxon>Pentapetalae</taxon>
        <taxon>rosids</taxon>
        <taxon>fabids</taxon>
        <taxon>Fabales</taxon>
        <taxon>Fabaceae</taxon>
        <taxon>Papilionoideae</taxon>
        <taxon>50 kb inversion clade</taxon>
        <taxon>NPAAA clade</taxon>
        <taxon>indigoferoid/millettioid clade</taxon>
        <taxon>Phaseoleae</taxon>
        <taxon>Canavalia</taxon>
    </lineage>
</organism>
<name>A0AAN9M162_CANGL</name>
<reference evidence="1 2" key="1">
    <citation type="submission" date="2024-01" db="EMBL/GenBank/DDBJ databases">
        <title>The genomes of 5 underutilized Papilionoideae crops provide insights into root nodulation and disease resistanc.</title>
        <authorList>
            <person name="Jiang F."/>
        </authorList>
    </citation>
    <scope>NUCLEOTIDE SEQUENCE [LARGE SCALE GENOMIC DNA]</scope>
    <source>
        <strain evidence="1">LVBAO_FW01</strain>
        <tissue evidence="1">Leaves</tissue>
    </source>
</reference>
<evidence type="ECO:0000313" key="1">
    <source>
        <dbReference type="EMBL" id="KAK7344259.1"/>
    </source>
</evidence>
<dbReference type="EMBL" id="JAYMYQ010000003">
    <property type="protein sequence ID" value="KAK7344259.1"/>
    <property type="molecule type" value="Genomic_DNA"/>
</dbReference>
<protein>
    <submittedName>
        <fullName evidence="1">Uncharacterized protein</fullName>
    </submittedName>
</protein>
<dbReference type="AlphaFoldDB" id="A0AAN9M162"/>